<dbReference type="GO" id="GO:0046872">
    <property type="term" value="F:metal ion binding"/>
    <property type="evidence" value="ECO:0007669"/>
    <property type="project" value="UniProtKB-KW"/>
</dbReference>
<dbReference type="EMBL" id="VLKH01000003">
    <property type="protein sequence ID" value="TWH81359.1"/>
    <property type="molecule type" value="Genomic_DNA"/>
</dbReference>
<proteinExistence type="inferred from homology"/>
<evidence type="ECO:0000259" key="7">
    <source>
        <dbReference type="Pfam" id="PF05681"/>
    </source>
</evidence>
<dbReference type="GO" id="GO:0051539">
    <property type="term" value="F:4 iron, 4 sulfur cluster binding"/>
    <property type="evidence" value="ECO:0007669"/>
    <property type="project" value="UniProtKB-KW"/>
</dbReference>
<evidence type="ECO:0000256" key="1">
    <source>
        <dbReference type="ARBA" id="ARBA00008876"/>
    </source>
</evidence>
<dbReference type="PANTHER" id="PTHR30389">
    <property type="entry name" value="FUMARATE HYDRATASE-RELATED"/>
    <property type="match status" value="1"/>
</dbReference>
<keyword evidence="4" id="KW-0408">Iron</keyword>
<name>A0A562JDZ2_9FIRM</name>
<dbReference type="GO" id="GO:0016829">
    <property type="term" value="F:lyase activity"/>
    <property type="evidence" value="ECO:0007669"/>
    <property type="project" value="UniProtKB-KW"/>
</dbReference>
<keyword evidence="3" id="KW-0479">Metal-binding</keyword>
<feature type="domain" description="Fe-S hydro-lyase tartrate dehydratase alpha-type catalytic" evidence="7">
    <location>
        <begin position="11"/>
        <end position="279"/>
    </location>
</feature>
<dbReference type="NCBIfam" id="NF004885">
    <property type="entry name" value="PRK06246.1"/>
    <property type="match status" value="1"/>
</dbReference>
<evidence type="ECO:0000256" key="2">
    <source>
        <dbReference type="ARBA" id="ARBA00022485"/>
    </source>
</evidence>
<organism evidence="8 9">
    <name type="scientific">Sedimentibacter saalensis</name>
    <dbReference type="NCBI Taxonomy" id="130788"/>
    <lineage>
        <taxon>Bacteria</taxon>
        <taxon>Bacillati</taxon>
        <taxon>Bacillota</taxon>
        <taxon>Tissierellia</taxon>
        <taxon>Sedimentibacter</taxon>
    </lineage>
</organism>
<evidence type="ECO:0000256" key="5">
    <source>
        <dbReference type="ARBA" id="ARBA00023014"/>
    </source>
</evidence>
<evidence type="ECO:0000256" key="4">
    <source>
        <dbReference type="ARBA" id="ARBA00023004"/>
    </source>
</evidence>
<reference evidence="8 9" key="1">
    <citation type="submission" date="2019-07" db="EMBL/GenBank/DDBJ databases">
        <title>Genomic Encyclopedia of Type Strains, Phase I: the one thousand microbial genomes (KMG-I) project.</title>
        <authorList>
            <person name="Kyrpides N."/>
        </authorList>
    </citation>
    <scope>NUCLEOTIDE SEQUENCE [LARGE SCALE GENOMIC DNA]</scope>
    <source>
        <strain evidence="8 9">DSM 13558</strain>
    </source>
</reference>
<comment type="caution">
    <text evidence="8">The sequence shown here is derived from an EMBL/GenBank/DDBJ whole genome shotgun (WGS) entry which is preliminary data.</text>
</comment>
<evidence type="ECO:0000313" key="8">
    <source>
        <dbReference type="EMBL" id="TWH81359.1"/>
    </source>
</evidence>
<keyword evidence="5" id="KW-0411">Iron-sulfur</keyword>
<dbReference type="OrthoDB" id="9798978at2"/>
<keyword evidence="9" id="KW-1185">Reference proteome</keyword>
<evidence type="ECO:0000313" key="9">
    <source>
        <dbReference type="Proteomes" id="UP000315343"/>
    </source>
</evidence>
<keyword evidence="6" id="KW-0456">Lyase</keyword>
<protein>
    <submittedName>
        <fullName evidence="8">Fumarate hydratase subunit alpha</fullName>
    </submittedName>
</protein>
<dbReference type="Pfam" id="PF05681">
    <property type="entry name" value="Fumerase"/>
    <property type="match status" value="1"/>
</dbReference>
<dbReference type="InterPro" id="IPR004646">
    <property type="entry name" value="Fe-S_hydro-lyase_TtdA-typ_cat"/>
</dbReference>
<dbReference type="NCBIfam" id="TIGR00722">
    <property type="entry name" value="ttdA_fumA_fumB"/>
    <property type="match status" value="1"/>
</dbReference>
<dbReference type="AlphaFoldDB" id="A0A562JDZ2"/>
<dbReference type="PANTHER" id="PTHR30389:SF17">
    <property type="entry name" value="L(+)-TARTRATE DEHYDRATASE SUBUNIT ALPHA-RELATED"/>
    <property type="match status" value="1"/>
</dbReference>
<dbReference type="InterPro" id="IPR051208">
    <property type="entry name" value="Class-I_Fumarase/Tartrate_DH"/>
</dbReference>
<dbReference type="Proteomes" id="UP000315343">
    <property type="component" value="Unassembled WGS sequence"/>
</dbReference>
<sequence>MREINVEDITRTVEKLCIESNYYLPQDVKKALEDAVDKEESPLAKDILEDILKNQEIARTKEVPICQDTGLAVIFLELGQEVRLVGGDLNSAIDEGVRRGYKNGYLRKSAVDDPFMVRKNTGDNTPAIIHTTIVPGDKIKLIIAPKGGGSENMSALCMLKPSDGEAGIKKCVIDAVDRAGSNPCPPIIVGVGIGGTIEKTTLIAKQALLREVGQHHPNPVVAKMEKELLEEINNLGIGPQGFGGRTTALAVNIETFPAHIASMPVAINIQCHVARHKEAII</sequence>
<dbReference type="RefSeq" id="WP_145081021.1">
    <property type="nucleotide sequence ID" value="NZ_DAMBUX010000013.1"/>
</dbReference>
<evidence type="ECO:0000256" key="3">
    <source>
        <dbReference type="ARBA" id="ARBA00022723"/>
    </source>
</evidence>
<keyword evidence="2" id="KW-0004">4Fe-4S</keyword>
<gene>
    <name evidence="8" type="ORF">LY60_01103</name>
</gene>
<accession>A0A562JDZ2</accession>
<comment type="similarity">
    <text evidence="1">Belongs to the class-I fumarase family.</text>
</comment>
<evidence type="ECO:0000256" key="6">
    <source>
        <dbReference type="ARBA" id="ARBA00023239"/>
    </source>
</evidence>